<keyword evidence="1" id="KW-0472">Membrane</keyword>
<evidence type="ECO:0000313" key="3">
    <source>
        <dbReference type="Proteomes" id="UP000632222"/>
    </source>
</evidence>
<name>A0ABQ2CVN9_9DEIO</name>
<sequence>MAVLWALLCPLALAQTPEARQTADQAVQDWVKGKYKLSTAEMQNPREALLHFLKFQQSVLADKMDPEQGKFLAAQNAREYYVYPLEGSVKGTVQVEVQQVSGRWVAHSVHTSLQNVGIPSWLKAPIFSWLFTLLTAVVLLGLLFPTPIRRGFVRAWKIALSPPYRVVFWTTQVILYGGFVLGLSVAYQDLEFARELQGYLNSNLSSTGIQQFVGTGVLSLATAITLWNFISGAVLTTFLPGLLLGVPAVLFNLFRFLVLGLGLSPALIPTSHFVPHIPVMVLELQGYVFVASFAMVTVVRIFKEGFGKAMKDYPLSLLVALVFLMLGNWYEAIELLYLVPRG</sequence>
<feature type="transmembrane region" description="Helical" evidence="1">
    <location>
        <begin position="314"/>
        <end position="330"/>
    </location>
</feature>
<comment type="caution">
    <text evidence="2">The sequence shown here is derived from an EMBL/GenBank/DDBJ whole genome shotgun (WGS) entry which is preliminary data.</text>
</comment>
<feature type="transmembrane region" description="Helical" evidence="1">
    <location>
        <begin position="208"/>
        <end position="230"/>
    </location>
</feature>
<keyword evidence="1" id="KW-0812">Transmembrane</keyword>
<keyword evidence="3" id="KW-1185">Reference proteome</keyword>
<protein>
    <recommendedName>
        <fullName evidence="4">Stage II sporulation protein M</fullName>
    </recommendedName>
</protein>
<feature type="transmembrane region" description="Helical" evidence="1">
    <location>
        <begin position="284"/>
        <end position="302"/>
    </location>
</feature>
<dbReference type="EMBL" id="BMOD01000002">
    <property type="protein sequence ID" value="GGJ24019.1"/>
    <property type="molecule type" value="Genomic_DNA"/>
</dbReference>
<proteinExistence type="predicted"/>
<feature type="transmembrane region" description="Helical" evidence="1">
    <location>
        <begin position="126"/>
        <end position="145"/>
    </location>
</feature>
<feature type="transmembrane region" description="Helical" evidence="1">
    <location>
        <begin position="166"/>
        <end position="188"/>
    </location>
</feature>
<accession>A0ABQ2CVN9</accession>
<evidence type="ECO:0000313" key="2">
    <source>
        <dbReference type="EMBL" id="GGJ24019.1"/>
    </source>
</evidence>
<gene>
    <name evidence="2" type="ORF">GCM10008938_07730</name>
</gene>
<reference evidence="3" key="1">
    <citation type="journal article" date="2019" name="Int. J. Syst. Evol. Microbiol.">
        <title>The Global Catalogue of Microorganisms (GCM) 10K type strain sequencing project: providing services to taxonomists for standard genome sequencing and annotation.</title>
        <authorList>
            <consortium name="The Broad Institute Genomics Platform"/>
            <consortium name="The Broad Institute Genome Sequencing Center for Infectious Disease"/>
            <person name="Wu L."/>
            <person name="Ma J."/>
        </authorList>
    </citation>
    <scope>NUCLEOTIDE SEQUENCE [LARGE SCALE GENOMIC DNA]</scope>
    <source>
        <strain evidence="3">JCM 14370</strain>
    </source>
</reference>
<keyword evidence="1" id="KW-1133">Transmembrane helix</keyword>
<evidence type="ECO:0008006" key="4">
    <source>
        <dbReference type="Google" id="ProtNLM"/>
    </source>
</evidence>
<feature type="transmembrane region" description="Helical" evidence="1">
    <location>
        <begin position="242"/>
        <end position="264"/>
    </location>
</feature>
<organism evidence="2 3">
    <name type="scientific">Deinococcus roseus</name>
    <dbReference type="NCBI Taxonomy" id="392414"/>
    <lineage>
        <taxon>Bacteria</taxon>
        <taxon>Thermotogati</taxon>
        <taxon>Deinococcota</taxon>
        <taxon>Deinococci</taxon>
        <taxon>Deinococcales</taxon>
        <taxon>Deinococcaceae</taxon>
        <taxon>Deinococcus</taxon>
    </lineage>
</organism>
<evidence type="ECO:0000256" key="1">
    <source>
        <dbReference type="SAM" id="Phobius"/>
    </source>
</evidence>
<dbReference type="Proteomes" id="UP000632222">
    <property type="component" value="Unassembled WGS sequence"/>
</dbReference>